<dbReference type="KEGG" id="ech:ECH_0241"/>
<organism evidence="2 3">
    <name type="scientific">Ehrlichia chaffeensis (strain ATCC CRL-10679 / Arkansas)</name>
    <dbReference type="NCBI Taxonomy" id="205920"/>
    <lineage>
        <taxon>Bacteria</taxon>
        <taxon>Pseudomonadati</taxon>
        <taxon>Pseudomonadota</taxon>
        <taxon>Alphaproteobacteria</taxon>
        <taxon>Rickettsiales</taxon>
        <taxon>Anaplasmataceae</taxon>
        <taxon>Ehrlichia</taxon>
    </lineage>
</organism>
<reference evidence="2 3" key="1">
    <citation type="journal article" date="2006" name="PLoS Genet.">
        <title>Comparative genomics of emerging human ehrlichiosis agents.</title>
        <authorList>
            <person name="Dunning Hotopp J.C."/>
            <person name="Lin M."/>
            <person name="Madupu R."/>
            <person name="Crabtree J."/>
            <person name="Angiuoli S.V."/>
            <person name="Eisen J.A."/>
            <person name="Seshadri R."/>
            <person name="Ren Q."/>
            <person name="Wu M."/>
            <person name="Utterback T.R."/>
            <person name="Smith S."/>
            <person name="Lewis M."/>
            <person name="Khouri H."/>
            <person name="Zhang C."/>
            <person name="Niu H."/>
            <person name="Lin Q."/>
            <person name="Ohashi N."/>
            <person name="Zhi N."/>
            <person name="Nelson W."/>
            <person name="Brinkac L.M."/>
            <person name="Dodson R.J."/>
            <person name="Rosovitz M.J."/>
            <person name="Sundaram J."/>
            <person name="Daugherty S.C."/>
            <person name="Davidsen T."/>
            <person name="Durkin A.S."/>
            <person name="Gwinn M."/>
            <person name="Haft D.H."/>
            <person name="Selengut J.D."/>
            <person name="Sullivan S.A."/>
            <person name="Zafar N."/>
            <person name="Zhou L."/>
            <person name="Benahmed F."/>
            <person name="Forberger H."/>
            <person name="Halpin R."/>
            <person name="Mulligan S."/>
            <person name="Robinson J."/>
            <person name="White O."/>
            <person name="Rikihisa Y."/>
            <person name="Tettelin H."/>
        </authorList>
    </citation>
    <scope>NUCLEOTIDE SEQUENCE [LARGE SCALE GENOMIC DNA]</scope>
    <source>
        <strain evidence="3">ATCC CRL-10679 / Arkansas</strain>
    </source>
</reference>
<dbReference type="EMBL" id="CP000236">
    <property type="protein sequence ID" value="ABD44954.1"/>
    <property type="molecule type" value="Genomic_DNA"/>
</dbReference>
<sequence length="49" mass="5639">MYSKSIGSTACCFNSIKRMFITLFSCCVSAIVDMYNYVFLFVLRILLPK</sequence>
<dbReference type="HOGENOM" id="CLU_3135128_0_0_5"/>
<name>Q2GHM1_EHRCR</name>
<evidence type="ECO:0000256" key="1">
    <source>
        <dbReference type="SAM" id="Phobius"/>
    </source>
</evidence>
<keyword evidence="1" id="KW-1133">Transmembrane helix</keyword>
<feature type="transmembrane region" description="Helical" evidence="1">
    <location>
        <begin position="20"/>
        <end position="47"/>
    </location>
</feature>
<keyword evidence="1" id="KW-0472">Membrane</keyword>
<keyword evidence="1" id="KW-0812">Transmembrane</keyword>
<protein>
    <submittedName>
        <fullName evidence="2">Uncharacterized protein</fullName>
    </submittedName>
</protein>
<dbReference type="Proteomes" id="UP000008320">
    <property type="component" value="Chromosome"/>
</dbReference>
<dbReference type="AlphaFoldDB" id="Q2GHM1"/>
<gene>
    <name evidence="2" type="ordered locus">ECH_0241</name>
</gene>
<evidence type="ECO:0000313" key="2">
    <source>
        <dbReference type="EMBL" id="ABD44954.1"/>
    </source>
</evidence>
<proteinExistence type="predicted"/>
<accession>Q2GHM1</accession>
<evidence type="ECO:0000313" key="3">
    <source>
        <dbReference type="Proteomes" id="UP000008320"/>
    </source>
</evidence>
<keyword evidence="3" id="KW-1185">Reference proteome</keyword>